<evidence type="ECO:0000313" key="1">
    <source>
        <dbReference type="EMBL" id="TNV84554.1"/>
    </source>
</evidence>
<name>A0A8J8P1T2_HALGN</name>
<dbReference type="EMBL" id="RRYP01002638">
    <property type="protein sequence ID" value="TNV84554.1"/>
    <property type="molecule type" value="Genomic_DNA"/>
</dbReference>
<organism evidence="1 2">
    <name type="scientific">Halteria grandinella</name>
    <dbReference type="NCBI Taxonomy" id="5974"/>
    <lineage>
        <taxon>Eukaryota</taxon>
        <taxon>Sar</taxon>
        <taxon>Alveolata</taxon>
        <taxon>Ciliophora</taxon>
        <taxon>Intramacronucleata</taxon>
        <taxon>Spirotrichea</taxon>
        <taxon>Stichotrichia</taxon>
        <taxon>Sporadotrichida</taxon>
        <taxon>Halteriidae</taxon>
        <taxon>Halteria</taxon>
    </lineage>
</organism>
<accession>A0A8J8P1T2</accession>
<reference evidence="1" key="1">
    <citation type="submission" date="2019-06" db="EMBL/GenBank/DDBJ databases">
        <authorList>
            <person name="Zheng W."/>
        </authorList>
    </citation>
    <scope>NUCLEOTIDE SEQUENCE</scope>
    <source>
        <strain evidence="1">QDHG01</strain>
    </source>
</reference>
<sequence length="343" mass="41422">MYYLSRKSCFLHLLSYLDFQQVQILLYRSSNWFRQRLIQKQWQLKHFCEDAIINHNYTTLQLYFNSEDFSENLLIEDNELEALKAIDFQEEVNLKISIQKPPSNHYSVVSQKQAKELRVGKVEIQSEFNNFEQHKQELTERIWTHFRPRREYLDVLLKMSQMNINQQISFNQNVKRFEIKNSDKIYISVECLYMIQTLHIQVDKGHNKIEFENLLMEYPNTNFIITFSHNLPNFLVQYQNLFYSNYFRHINFEERSPYHDQVNYAFKKHAAKLITQISLQNHVTYSLQSSEPCPITNEQDSDHIMYYLIDVKILRFSTVRVDFNEFLSILALNKPFQLDTLYV</sequence>
<comment type="caution">
    <text evidence="1">The sequence shown here is derived from an EMBL/GenBank/DDBJ whole genome shotgun (WGS) entry which is preliminary data.</text>
</comment>
<gene>
    <name evidence="1" type="ORF">FGO68_gene7746</name>
</gene>
<keyword evidence="2" id="KW-1185">Reference proteome</keyword>
<evidence type="ECO:0000313" key="2">
    <source>
        <dbReference type="Proteomes" id="UP000785679"/>
    </source>
</evidence>
<proteinExistence type="predicted"/>
<dbReference type="AlphaFoldDB" id="A0A8J8P1T2"/>
<dbReference type="Proteomes" id="UP000785679">
    <property type="component" value="Unassembled WGS sequence"/>
</dbReference>
<protein>
    <submittedName>
        <fullName evidence="1">Uncharacterized protein</fullName>
    </submittedName>
</protein>